<evidence type="ECO:0000313" key="3">
    <source>
        <dbReference type="Proteomes" id="UP000824890"/>
    </source>
</evidence>
<dbReference type="PANTHER" id="PTHR47384:SF2">
    <property type="entry name" value="E3 UBIQUITIN-PROTEIN LIGASE CCNB1IP1 HOMOLOG"/>
    <property type="match status" value="1"/>
</dbReference>
<evidence type="ECO:0000256" key="1">
    <source>
        <dbReference type="SAM" id="Coils"/>
    </source>
</evidence>
<evidence type="ECO:0008006" key="4">
    <source>
        <dbReference type="Google" id="ProtNLM"/>
    </source>
</evidence>
<dbReference type="InterPro" id="IPR055328">
    <property type="entry name" value="HEI10-like"/>
</dbReference>
<sequence>MKCNCCWKDLEGQQAVYTTCGHLLCTEDAVKILSDNGVCPPFVIKFSPRVMKCALRSVTFYISQRDLEMQHQMNKLVDKCNQKCEDVKAKIIEKLEQAQATYQKMHKRHEKMQEEVETLKMDIQELQEKFSEKA</sequence>
<keyword evidence="1" id="KW-0175">Coiled coil</keyword>
<protein>
    <recommendedName>
        <fullName evidence="4">RING-type domain-containing protein</fullName>
    </recommendedName>
</protein>
<reference evidence="2 3" key="1">
    <citation type="submission" date="2021-05" db="EMBL/GenBank/DDBJ databases">
        <title>Genome Assembly of Synthetic Allotetraploid Brassica napus Reveals Homoeologous Exchanges between Subgenomes.</title>
        <authorList>
            <person name="Davis J.T."/>
        </authorList>
    </citation>
    <scope>NUCLEOTIDE SEQUENCE [LARGE SCALE GENOMIC DNA]</scope>
    <source>
        <strain evidence="3">cv. Da-Ae</strain>
        <tissue evidence="2">Seedling</tissue>
    </source>
</reference>
<comment type="caution">
    <text evidence="2">The sequence shown here is derived from an EMBL/GenBank/DDBJ whole genome shotgun (WGS) entry which is preliminary data.</text>
</comment>
<feature type="coiled-coil region" evidence="1">
    <location>
        <begin position="81"/>
        <end position="129"/>
    </location>
</feature>
<gene>
    <name evidence="2" type="ORF">HID58_004618</name>
</gene>
<dbReference type="Proteomes" id="UP000824890">
    <property type="component" value="Unassembled WGS sequence"/>
</dbReference>
<organism evidence="2 3">
    <name type="scientific">Brassica napus</name>
    <name type="common">Rape</name>
    <dbReference type="NCBI Taxonomy" id="3708"/>
    <lineage>
        <taxon>Eukaryota</taxon>
        <taxon>Viridiplantae</taxon>
        <taxon>Streptophyta</taxon>
        <taxon>Embryophyta</taxon>
        <taxon>Tracheophyta</taxon>
        <taxon>Spermatophyta</taxon>
        <taxon>Magnoliopsida</taxon>
        <taxon>eudicotyledons</taxon>
        <taxon>Gunneridae</taxon>
        <taxon>Pentapetalae</taxon>
        <taxon>rosids</taxon>
        <taxon>malvids</taxon>
        <taxon>Brassicales</taxon>
        <taxon>Brassicaceae</taxon>
        <taxon>Brassiceae</taxon>
        <taxon>Brassica</taxon>
    </lineage>
</organism>
<keyword evidence="3" id="KW-1185">Reference proteome</keyword>
<dbReference type="PANTHER" id="PTHR47384">
    <property type="entry name" value="E3 UBIQUITIN-PROTEIN LIGASE CCNB1IP1 HOMOLOG"/>
    <property type="match status" value="1"/>
</dbReference>
<accession>A0ABQ8E6D0</accession>
<evidence type="ECO:0000313" key="2">
    <source>
        <dbReference type="EMBL" id="KAH0937157.1"/>
    </source>
</evidence>
<feature type="non-terminal residue" evidence="2">
    <location>
        <position position="134"/>
    </location>
</feature>
<dbReference type="EMBL" id="JAGKQM010000002">
    <property type="protein sequence ID" value="KAH0937157.1"/>
    <property type="molecule type" value="Genomic_DNA"/>
</dbReference>
<proteinExistence type="predicted"/>
<name>A0ABQ8E6D0_BRANA</name>